<evidence type="ECO:0000256" key="3">
    <source>
        <dbReference type="HAMAP-Rule" id="MF_01384"/>
    </source>
</evidence>
<dbReference type="GO" id="GO:0005737">
    <property type="term" value="C:cytoplasm"/>
    <property type="evidence" value="ECO:0007669"/>
    <property type="project" value="UniProtKB-SubCell"/>
</dbReference>
<dbReference type="AlphaFoldDB" id="A0A0F5QB71"/>
<evidence type="ECO:0000256" key="1">
    <source>
        <dbReference type="ARBA" id="ARBA00007177"/>
    </source>
</evidence>
<protein>
    <recommendedName>
        <fullName evidence="3">Urease accessory protein UreD</fullName>
    </recommendedName>
</protein>
<comment type="caution">
    <text evidence="4">The sequence shown here is derived from an EMBL/GenBank/DDBJ whole genome shotgun (WGS) entry which is preliminary data.</text>
</comment>
<keyword evidence="2 3" id="KW-0143">Chaperone</keyword>
<dbReference type="InterPro" id="IPR002669">
    <property type="entry name" value="UreD"/>
</dbReference>
<organism evidence="4 5">
    <name type="scientific">Devosia epidermidihirudinis</name>
    <dbReference type="NCBI Taxonomy" id="1293439"/>
    <lineage>
        <taxon>Bacteria</taxon>
        <taxon>Pseudomonadati</taxon>
        <taxon>Pseudomonadota</taxon>
        <taxon>Alphaproteobacteria</taxon>
        <taxon>Hyphomicrobiales</taxon>
        <taxon>Devosiaceae</taxon>
        <taxon>Devosia</taxon>
    </lineage>
</organism>
<proteinExistence type="inferred from homology"/>
<evidence type="ECO:0000313" key="5">
    <source>
        <dbReference type="Proteomes" id="UP000033411"/>
    </source>
</evidence>
<sequence>MTFVAEKYSNVVGNDAGPVRMQRARGDGKISTKMRGDATRLATLYQDGCAKIRLPHTHSTSLEAVLINTAGGLTGGDEMHWLADLSDDGSLVLTTQACERIYRSIGGPARVRTKLSVGSNAHLDWLPQETILFAASQLDRRIDIDLATGASLTAVEAILLGRDAMGELALDARLRDNWRVRRNGRLIHAEATQLNGTRAERDGLSLLAGRRALATVLHIAPDADQCAAQLTRVRALLPRDGRIAASANGERLVVRALADSGLALRRLIVPILAELSGAGSLPRLWHL</sequence>
<dbReference type="GO" id="GO:0016151">
    <property type="term" value="F:nickel cation binding"/>
    <property type="evidence" value="ECO:0007669"/>
    <property type="project" value="UniProtKB-UniRule"/>
</dbReference>
<evidence type="ECO:0000256" key="2">
    <source>
        <dbReference type="ARBA" id="ARBA00023186"/>
    </source>
</evidence>
<dbReference type="OrthoDB" id="9798842at2"/>
<comment type="subcellular location">
    <subcellularLocation>
        <location evidence="3">Cytoplasm</location>
    </subcellularLocation>
</comment>
<dbReference type="PANTHER" id="PTHR33643">
    <property type="entry name" value="UREASE ACCESSORY PROTEIN D"/>
    <property type="match status" value="1"/>
</dbReference>
<keyword evidence="5" id="KW-1185">Reference proteome</keyword>
<comment type="function">
    <text evidence="3">Required for maturation of urease via the functional incorporation of the urease nickel metallocenter.</text>
</comment>
<comment type="subunit">
    <text evidence="3">UreD, UreF and UreG form a complex that acts as a GTP-hydrolysis-dependent molecular chaperone, activating the urease apoprotein by helping to assemble the nickel containing metallocenter of UreC. The UreE protein probably delivers the nickel.</text>
</comment>
<dbReference type="Proteomes" id="UP000033411">
    <property type="component" value="Unassembled WGS sequence"/>
</dbReference>
<gene>
    <name evidence="3" type="primary">ureD</name>
    <name evidence="4" type="ORF">WH87_11800</name>
</gene>
<dbReference type="RefSeq" id="WP_046137557.1">
    <property type="nucleotide sequence ID" value="NZ_LANJ01000019.1"/>
</dbReference>
<keyword evidence="3" id="KW-0996">Nickel insertion</keyword>
<name>A0A0F5QB71_9HYPH</name>
<accession>A0A0F5QB71</accession>
<dbReference type="PANTHER" id="PTHR33643:SF1">
    <property type="entry name" value="UREASE ACCESSORY PROTEIN D"/>
    <property type="match status" value="1"/>
</dbReference>
<dbReference type="Pfam" id="PF01774">
    <property type="entry name" value="UreD"/>
    <property type="match status" value="1"/>
</dbReference>
<comment type="similarity">
    <text evidence="1 3">Belongs to the UreD family.</text>
</comment>
<evidence type="ECO:0000313" key="4">
    <source>
        <dbReference type="EMBL" id="KKC37244.1"/>
    </source>
</evidence>
<dbReference type="STRING" id="1293439.WH87_11800"/>
<keyword evidence="3" id="KW-0963">Cytoplasm</keyword>
<dbReference type="EMBL" id="LANJ01000019">
    <property type="protein sequence ID" value="KKC37244.1"/>
    <property type="molecule type" value="Genomic_DNA"/>
</dbReference>
<dbReference type="PATRIC" id="fig|1293439.3.peg.1959"/>
<dbReference type="HAMAP" id="MF_01384">
    <property type="entry name" value="UreD"/>
    <property type="match status" value="1"/>
</dbReference>
<reference evidence="4 5" key="1">
    <citation type="submission" date="2015-03" db="EMBL/GenBank/DDBJ databases">
        <authorList>
            <person name="Lepp D."/>
            <person name="Hassan Y.I."/>
            <person name="Li X.-Z."/>
            <person name="Zhou T."/>
        </authorList>
    </citation>
    <scope>NUCLEOTIDE SEQUENCE [LARGE SCALE GENOMIC DNA]</scope>
    <source>
        <strain evidence="4 5">E84</strain>
    </source>
</reference>